<name>A0A1G8VNI3_9EURY</name>
<dbReference type="AlphaFoldDB" id="A0A1G8VNI3"/>
<keyword evidence="2" id="KW-1185">Reference proteome</keyword>
<dbReference type="Proteomes" id="UP000198856">
    <property type="component" value="Unassembled WGS sequence"/>
</dbReference>
<evidence type="ECO:0000313" key="2">
    <source>
        <dbReference type="Proteomes" id="UP000198856"/>
    </source>
</evidence>
<reference evidence="1 2" key="1">
    <citation type="submission" date="2016-10" db="EMBL/GenBank/DDBJ databases">
        <authorList>
            <person name="de Groot N.N."/>
        </authorList>
    </citation>
    <scope>NUCLEOTIDE SEQUENCE [LARGE SCALE GENOMIC DNA]</scope>
    <source>
        <strain evidence="1 2">IBRC-M10015</strain>
    </source>
</reference>
<protein>
    <submittedName>
        <fullName evidence="1">Uncharacterized protein</fullName>
    </submittedName>
</protein>
<accession>A0A1G8VNI3</accession>
<proteinExistence type="predicted"/>
<sequence>MPTALASLVGVGYLWRRTDDEPES</sequence>
<gene>
    <name evidence="1" type="ORF">SAMN05216226_10717</name>
</gene>
<evidence type="ECO:0000313" key="1">
    <source>
        <dbReference type="EMBL" id="SDJ66975.1"/>
    </source>
</evidence>
<dbReference type="EMBL" id="FNFC01000007">
    <property type="protein sequence ID" value="SDJ66975.1"/>
    <property type="molecule type" value="Genomic_DNA"/>
</dbReference>
<organism evidence="1 2">
    <name type="scientific">Halovenus aranensis</name>
    <dbReference type="NCBI Taxonomy" id="890420"/>
    <lineage>
        <taxon>Archaea</taxon>
        <taxon>Methanobacteriati</taxon>
        <taxon>Methanobacteriota</taxon>
        <taxon>Stenosarchaea group</taxon>
        <taxon>Halobacteria</taxon>
        <taxon>Halobacteriales</taxon>
        <taxon>Haloarculaceae</taxon>
        <taxon>Halovenus</taxon>
    </lineage>
</organism>